<evidence type="ECO:0000256" key="10">
    <source>
        <dbReference type="ARBA" id="ARBA00023065"/>
    </source>
</evidence>
<evidence type="ECO:0000313" key="18">
    <source>
        <dbReference type="EMBL" id="CDW84477.1"/>
    </source>
</evidence>
<dbReference type="GO" id="GO:1990246">
    <property type="term" value="C:uniplex complex"/>
    <property type="evidence" value="ECO:0007669"/>
    <property type="project" value="TreeGrafter"/>
</dbReference>
<evidence type="ECO:0000256" key="7">
    <source>
        <dbReference type="ARBA" id="ARBA00022792"/>
    </source>
</evidence>
<keyword evidence="9 16" id="KW-1133">Transmembrane helix</keyword>
<dbReference type="PANTHER" id="PTHR13462:SF10">
    <property type="entry name" value="CALCIUM UNIPORTER PROTEIN, MITOCHONDRIAL"/>
    <property type="match status" value="1"/>
</dbReference>
<dbReference type="EMBL" id="CCKQ01012837">
    <property type="protein sequence ID" value="CDW84477.1"/>
    <property type="molecule type" value="Genomic_DNA"/>
</dbReference>
<keyword evidence="8" id="KW-0106">Calcium</keyword>
<dbReference type="InterPro" id="IPR039055">
    <property type="entry name" value="MCU_fam"/>
</dbReference>
<evidence type="ECO:0000313" key="19">
    <source>
        <dbReference type="Proteomes" id="UP000039865"/>
    </source>
</evidence>
<evidence type="ECO:0000256" key="1">
    <source>
        <dbReference type="ARBA" id="ARBA00004448"/>
    </source>
</evidence>
<comment type="subcellular location">
    <subcellularLocation>
        <location evidence="1">Mitochondrion inner membrane</location>
        <topology evidence="1">Multi-pass membrane protein</topology>
    </subcellularLocation>
</comment>
<evidence type="ECO:0000256" key="14">
    <source>
        <dbReference type="ARBA" id="ARBA00036634"/>
    </source>
</evidence>
<keyword evidence="6 16" id="KW-0812">Transmembrane</keyword>
<feature type="coiled-coil region" evidence="15">
    <location>
        <begin position="227"/>
        <end position="254"/>
    </location>
</feature>
<dbReference type="PANTHER" id="PTHR13462">
    <property type="entry name" value="CALCIUM UNIPORTER PROTEIN, MITOCHONDRIAL"/>
    <property type="match status" value="1"/>
</dbReference>
<keyword evidence="15" id="KW-0175">Coiled coil</keyword>
<comment type="similarity">
    <text evidence="2">Belongs to the MCU (TC 1.A.77) family.</text>
</comment>
<keyword evidence="10" id="KW-0406">Ion transport</keyword>
<proteinExistence type="inferred from homology"/>
<evidence type="ECO:0000256" key="13">
    <source>
        <dbReference type="ARBA" id="ARBA00023303"/>
    </source>
</evidence>
<evidence type="ECO:0000259" key="17">
    <source>
        <dbReference type="Pfam" id="PF04678"/>
    </source>
</evidence>
<keyword evidence="5" id="KW-0107">Calcium channel</keyword>
<dbReference type="GO" id="GO:0051560">
    <property type="term" value="P:mitochondrial calcium ion homeostasis"/>
    <property type="evidence" value="ECO:0007669"/>
    <property type="project" value="InterPro"/>
</dbReference>
<dbReference type="Proteomes" id="UP000039865">
    <property type="component" value="Unassembled WGS sequence"/>
</dbReference>
<feature type="transmembrane region" description="Helical" evidence="16">
    <location>
        <begin position="261"/>
        <end position="287"/>
    </location>
</feature>
<gene>
    <name evidence="18" type="primary">Contig13534.g14444</name>
    <name evidence="18" type="ORF">STYLEM_13540</name>
</gene>
<reference evidence="18 19" key="1">
    <citation type="submission" date="2014-06" db="EMBL/GenBank/DDBJ databases">
        <authorList>
            <person name="Swart Estienne"/>
        </authorList>
    </citation>
    <scope>NUCLEOTIDE SEQUENCE [LARGE SCALE GENOMIC DNA]</scope>
    <source>
        <strain evidence="18 19">130c</strain>
    </source>
</reference>
<feature type="transmembrane region" description="Helical" evidence="16">
    <location>
        <begin position="293"/>
        <end position="312"/>
    </location>
</feature>
<dbReference type="InterPro" id="IPR006769">
    <property type="entry name" value="MCU_C"/>
</dbReference>
<keyword evidence="12 16" id="KW-0472">Membrane</keyword>
<dbReference type="AlphaFoldDB" id="A0A078ATH1"/>
<keyword evidence="13" id="KW-0407">Ion channel</keyword>
<organism evidence="18 19">
    <name type="scientific">Stylonychia lemnae</name>
    <name type="common">Ciliate</name>
    <dbReference type="NCBI Taxonomy" id="5949"/>
    <lineage>
        <taxon>Eukaryota</taxon>
        <taxon>Sar</taxon>
        <taxon>Alveolata</taxon>
        <taxon>Ciliophora</taxon>
        <taxon>Intramacronucleata</taxon>
        <taxon>Spirotrichea</taxon>
        <taxon>Stichotrichia</taxon>
        <taxon>Sporadotrichida</taxon>
        <taxon>Oxytrichidae</taxon>
        <taxon>Stylonychinae</taxon>
        <taxon>Stylonychia</taxon>
    </lineage>
</organism>
<sequence length="363" mass="42152">MNLLGSSILLRNMFSKQSHLRTLIKQTNCIVSKPQSNISYLQQDTAQRFNQIDAEFSGANNQFQLKVILEAQTINLSGNLDQSLKDLAENLQSQNSNLQDIQFYTLDGAIIPKSELLNHRDNIPFILTLRKVDTKMIYSYALNLNSKFSIVHNYEEQNKQSEESYLQYTLGIGLPKYSSFLLANFANKLHHSYPKTRTVKTEDILKGLQQTMNYYRSVGHDKSLLKVSEIEKLIDQKQRELVKLNEKRSQLYKKADFRAQLLLFSGSSIFIAQCACIMSGTFIYYSWDIMEPISYLMMFANFTVGVFYYALFKKDLELGTLRESLAKRFSSRLYRRHGLDVERLELLESEIIELRQILNKSIY</sequence>
<dbReference type="OrthoDB" id="291964at2759"/>
<evidence type="ECO:0000256" key="3">
    <source>
        <dbReference type="ARBA" id="ARBA00022448"/>
    </source>
</evidence>
<keyword evidence="19" id="KW-1185">Reference proteome</keyword>
<dbReference type="Pfam" id="PF04678">
    <property type="entry name" value="MCU"/>
    <property type="match status" value="1"/>
</dbReference>
<accession>A0A078ATH1</accession>
<keyword evidence="3" id="KW-0813">Transport</keyword>
<feature type="domain" description="Calcium uniporter protein C-terminal" evidence="17">
    <location>
        <begin position="195"/>
        <end position="345"/>
    </location>
</feature>
<evidence type="ECO:0000256" key="5">
    <source>
        <dbReference type="ARBA" id="ARBA00022673"/>
    </source>
</evidence>
<dbReference type="GO" id="GO:0005262">
    <property type="term" value="F:calcium channel activity"/>
    <property type="evidence" value="ECO:0007669"/>
    <property type="project" value="UniProtKB-KW"/>
</dbReference>
<dbReference type="GO" id="GO:0036444">
    <property type="term" value="P:calcium import into the mitochondrion"/>
    <property type="evidence" value="ECO:0007669"/>
    <property type="project" value="TreeGrafter"/>
</dbReference>
<protein>
    <recommendedName>
        <fullName evidence="17">Calcium uniporter protein C-terminal domain-containing protein</fullName>
    </recommendedName>
</protein>
<evidence type="ECO:0000256" key="4">
    <source>
        <dbReference type="ARBA" id="ARBA00022568"/>
    </source>
</evidence>
<evidence type="ECO:0000256" key="8">
    <source>
        <dbReference type="ARBA" id="ARBA00022837"/>
    </source>
</evidence>
<keyword evidence="11" id="KW-0496">Mitochondrion</keyword>
<evidence type="ECO:0000256" key="2">
    <source>
        <dbReference type="ARBA" id="ARBA00005653"/>
    </source>
</evidence>
<evidence type="ECO:0000256" key="16">
    <source>
        <dbReference type="SAM" id="Phobius"/>
    </source>
</evidence>
<evidence type="ECO:0000256" key="6">
    <source>
        <dbReference type="ARBA" id="ARBA00022692"/>
    </source>
</evidence>
<keyword evidence="4" id="KW-0109">Calcium transport</keyword>
<evidence type="ECO:0000256" key="12">
    <source>
        <dbReference type="ARBA" id="ARBA00023136"/>
    </source>
</evidence>
<evidence type="ECO:0000256" key="11">
    <source>
        <dbReference type="ARBA" id="ARBA00023128"/>
    </source>
</evidence>
<comment type="catalytic activity">
    <reaction evidence="14">
        <text>Ca(2+)(in) = Ca(2+)(out)</text>
        <dbReference type="Rhea" id="RHEA:29671"/>
        <dbReference type="ChEBI" id="CHEBI:29108"/>
    </reaction>
</comment>
<keyword evidence="7" id="KW-0999">Mitochondrion inner membrane</keyword>
<evidence type="ECO:0000256" key="15">
    <source>
        <dbReference type="SAM" id="Coils"/>
    </source>
</evidence>
<dbReference type="InParanoid" id="A0A078ATH1"/>
<name>A0A078ATH1_STYLE</name>
<evidence type="ECO:0000256" key="9">
    <source>
        <dbReference type="ARBA" id="ARBA00022989"/>
    </source>
</evidence>
<dbReference type="GO" id="GO:0015292">
    <property type="term" value="F:uniporter activity"/>
    <property type="evidence" value="ECO:0007669"/>
    <property type="project" value="TreeGrafter"/>
</dbReference>